<keyword evidence="2" id="KW-0812">Transmembrane</keyword>
<keyword evidence="2" id="KW-0472">Membrane</keyword>
<feature type="transmembrane region" description="Helical" evidence="2">
    <location>
        <begin position="229"/>
        <end position="251"/>
    </location>
</feature>
<feature type="transmembrane region" description="Helical" evidence="2">
    <location>
        <begin position="439"/>
        <end position="462"/>
    </location>
</feature>
<evidence type="ECO:0000313" key="3">
    <source>
        <dbReference type="EMBL" id="WIX80272.1"/>
    </source>
</evidence>
<gene>
    <name evidence="3" type="ORF">QRX50_05665</name>
</gene>
<dbReference type="EMBL" id="CP127294">
    <property type="protein sequence ID" value="WIX80272.1"/>
    <property type="molecule type" value="Genomic_DNA"/>
</dbReference>
<evidence type="ECO:0000256" key="2">
    <source>
        <dbReference type="SAM" id="Phobius"/>
    </source>
</evidence>
<keyword evidence="2" id="KW-1133">Transmembrane helix</keyword>
<reference evidence="3 4" key="1">
    <citation type="submission" date="2023-06" db="EMBL/GenBank/DDBJ databases">
        <authorList>
            <person name="Oyuntsetseg B."/>
            <person name="Kim S.B."/>
        </authorList>
    </citation>
    <scope>NUCLEOTIDE SEQUENCE [LARGE SCALE GENOMIC DNA]</scope>
    <source>
        <strain evidence="3 4">2-15</strain>
    </source>
</reference>
<feature type="region of interest" description="Disordered" evidence="1">
    <location>
        <begin position="1"/>
        <end position="32"/>
    </location>
</feature>
<keyword evidence="4" id="KW-1185">Reference proteome</keyword>
<proteinExistence type="predicted"/>
<dbReference type="RefSeq" id="WP_285970906.1">
    <property type="nucleotide sequence ID" value="NZ_CP127294.1"/>
</dbReference>
<dbReference type="AlphaFoldDB" id="A0A9Y2IHP3"/>
<feature type="transmembrane region" description="Helical" evidence="2">
    <location>
        <begin position="58"/>
        <end position="80"/>
    </location>
</feature>
<organism evidence="3 4">
    <name type="scientific">Amycolatopsis carbonis</name>
    <dbReference type="NCBI Taxonomy" id="715471"/>
    <lineage>
        <taxon>Bacteria</taxon>
        <taxon>Bacillati</taxon>
        <taxon>Actinomycetota</taxon>
        <taxon>Actinomycetes</taxon>
        <taxon>Pseudonocardiales</taxon>
        <taxon>Pseudonocardiaceae</taxon>
        <taxon>Amycolatopsis</taxon>
    </lineage>
</organism>
<accession>A0A9Y2IHP3</accession>
<dbReference type="KEGG" id="acab:QRX50_05665"/>
<evidence type="ECO:0000313" key="4">
    <source>
        <dbReference type="Proteomes" id="UP001236014"/>
    </source>
</evidence>
<name>A0A9Y2IHP3_9PSEU</name>
<evidence type="ECO:0008006" key="5">
    <source>
        <dbReference type="Google" id="ProtNLM"/>
    </source>
</evidence>
<feature type="transmembrane region" description="Helical" evidence="2">
    <location>
        <begin position="258"/>
        <end position="283"/>
    </location>
</feature>
<sequence>MTSTVTRPETSAGTGGTGASAPSPEEPEGRSGIAGLLELPGQAVRAVVRSAATTPGRLSVIAVGLVLLSLVAGLVGTLSAQNKDDTIGGLISYREPLASAAQQVFRSLSDADATAATTFLSVGTEPPELRKKYEQDIAEAGSALAKAASDTADVGDAAHQVDILNQKIPVYTGIVETARANNRQGFPSGASYLREASQLMRTTILPAAEALYQADTDKLSAEQDDSTGFPWAAVALLLALVAALVVTQVYLTRKTNRVVNIGLLVATACIVLSMLWGAVALVVQGSLVGAGKTDGSSQVDVLARARIAALQARADETLTLVARGDGATYEQQFIKLAERLVGADGQGGLLGQARDLAAGTPGQQKIEAAEQAAREWSLAHLEVRKLDDSGQYQQAVDFATSVSQGSAAAAFARLDANLQDAIDVCRQEFLDDTQAGENALTALAPGVGALAVLAAGGVTVGVRERLREYR</sequence>
<dbReference type="Proteomes" id="UP001236014">
    <property type="component" value="Chromosome"/>
</dbReference>
<protein>
    <recommendedName>
        <fullName evidence="5">Secreted protein</fullName>
    </recommendedName>
</protein>
<evidence type="ECO:0000256" key="1">
    <source>
        <dbReference type="SAM" id="MobiDB-lite"/>
    </source>
</evidence>